<dbReference type="EMBL" id="JAEUBG010001689">
    <property type="protein sequence ID" value="KAH3685991.1"/>
    <property type="molecule type" value="Genomic_DNA"/>
</dbReference>
<sequence>MKNPALTVLVQPTPMCSISVRTIAAPTAEKQKRMNRGDDTSKDKVLVLETVEDLERIVLDLLFLLFLRLSHGFTDEAKDQNQVGQDKKTLNPENPSPTGVCSDDTTNDRADGDTDLGT</sequence>
<name>A0A9P8Q8N1_WICPI</name>
<dbReference type="AlphaFoldDB" id="A0A9P8Q8N1"/>
<keyword evidence="3" id="KW-1185">Reference proteome</keyword>
<evidence type="ECO:0000313" key="2">
    <source>
        <dbReference type="EMBL" id="KAH3685991.1"/>
    </source>
</evidence>
<dbReference type="Proteomes" id="UP000774326">
    <property type="component" value="Unassembled WGS sequence"/>
</dbReference>
<gene>
    <name evidence="2" type="ORF">WICPIJ_002990</name>
</gene>
<feature type="region of interest" description="Disordered" evidence="1">
    <location>
        <begin position="76"/>
        <end position="118"/>
    </location>
</feature>
<reference evidence="2" key="2">
    <citation type="submission" date="2021-01" db="EMBL/GenBank/DDBJ databases">
        <authorList>
            <person name="Schikora-Tamarit M.A."/>
        </authorList>
    </citation>
    <scope>NUCLEOTIDE SEQUENCE</scope>
    <source>
        <strain evidence="2">CBS2887</strain>
    </source>
</reference>
<evidence type="ECO:0000313" key="3">
    <source>
        <dbReference type="Proteomes" id="UP000774326"/>
    </source>
</evidence>
<organism evidence="2 3">
    <name type="scientific">Wickerhamomyces pijperi</name>
    <name type="common">Yeast</name>
    <name type="synonym">Pichia pijperi</name>
    <dbReference type="NCBI Taxonomy" id="599730"/>
    <lineage>
        <taxon>Eukaryota</taxon>
        <taxon>Fungi</taxon>
        <taxon>Dikarya</taxon>
        <taxon>Ascomycota</taxon>
        <taxon>Saccharomycotina</taxon>
        <taxon>Saccharomycetes</taxon>
        <taxon>Phaffomycetales</taxon>
        <taxon>Wickerhamomycetaceae</taxon>
        <taxon>Wickerhamomyces</taxon>
    </lineage>
</organism>
<evidence type="ECO:0000256" key="1">
    <source>
        <dbReference type="SAM" id="MobiDB-lite"/>
    </source>
</evidence>
<accession>A0A9P8Q8N1</accession>
<comment type="caution">
    <text evidence="2">The sequence shown here is derived from an EMBL/GenBank/DDBJ whole genome shotgun (WGS) entry which is preliminary data.</text>
</comment>
<reference evidence="2" key="1">
    <citation type="journal article" date="2021" name="Open Biol.">
        <title>Shared evolutionary footprints suggest mitochondrial oxidative damage underlies multiple complex I losses in fungi.</title>
        <authorList>
            <person name="Schikora-Tamarit M.A."/>
            <person name="Marcet-Houben M."/>
            <person name="Nosek J."/>
            <person name="Gabaldon T."/>
        </authorList>
    </citation>
    <scope>NUCLEOTIDE SEQUENCE</scope>
    <source>
        <strain evidence="2">CBS2887</strain>
    </source>
</reference>
<proteinExistence type="predicted"/>
<feature type="compositionally biased region" description="Basic and acidic residues" evidence="1">
    <location>
        <begin position="76"/>
        <end position="90"/>
    </location>
</feature>
<protein>
    <submittedName>
        <fullName evidence="2">Uncharacterized protein</fullName>
    </submittedName>
</protein>